<dbReference type="OrthoDB" id="143422at2"/>
<evidence type="ECO:0000259" key="1">
    <source>
        <dbReference type="Pfam" id="PF07905"/>
    </source>
</evidence>
<evidence type="ECO:0000313" key="3">
    <source>
        <dbReference type="EMBL" id="RFU64935.1"/>
    </source>
</evidence>
<dbReference type="Pfam" id="PF07905">
    <property type="entry name" value="PucR"/>
    <property type="match status" value="1"/>
</dbReference>
<name>A0A372LF47_9BACI</name>
<evidence type="ECO:0000259" key="2">
    <source>
        <dbReference type="Pfam" id="PF13556"/>
    </source>
</evidence>
<reference evidence="3 4" key="1">
    <citation type="submission" date="2018-08" db="EMBL/GenBank/DDBJ databases">
        <title>Bacillus chawlae sp. nov., Bacillus glennii sp. nov., and Bacillus saganii sp. nov. Isolated from the Vehicle Assembly Building at Kennedy Space Center where the Viking Spacecraft were Assembled.</title>
        <authorList>
            <person name="Seuylemezian A."/>
            <person name="Vaishampayan P."/>
        </authorList>
    </citation>
    <scope>NUCLEOTIDE SEQUENCE [LARGE SCALE GENOMIC DNA]</scope>
    <source>
        <strain evidence="3 4">V44-8</strain>
    </source>
</reference>
<feature type="domain" description="PucR C-terminal helix-turn-helix" evidence="2">
    <location>
        <begin position="463"/>
        <end position="521"/>
    </location>
</feature>
<dbReference type="InterPro" id="IPR042070">
    <property type="entry name" value="PucR_C-HTH_sf"/>
</dbReference>
<accession>A0A372LF47</accession>
<feature type="domain" description="Purine catabolism PurC-like" evidence="1">
    <location>
        <begin position="9"/>
        <end position="128"/>
    </location>
</feature>
<dbReference type="Proteomes" id="UP000262939">
    <property type="component" value="Unassembled WGS sequence"/>
</dbReference>
<dbReference type="RefSeq" id="WP_117321111.1">
    <property type="nucleotide sequence ID" value="NZ_QVTD01000003.1"/>
</dbReference>
<proteinExistence type="predicted"/>
<dbReference type="EMBL" id="QVTD01000003">
    <property type="protein sequence ID" value="RFU64935.1"/>
    <property type="molecule type" value="Genomic_DNA"/>
</dbReference>
<organism evidence="3 4">
    <name type="scientific">Peribacillus glennii</name>
    <dbReference type="NCBI Taxonomy" id="2303991"/>
    <lineage>
        <taxon>Bacteria</taxon>
        <taxon>Bacillati</taxon>
        <taxon>Bacillota</taxon>
        <taxon>Bacilli</taxon>
        <taxon>Bacillales</taxon>
        <taxon>Bacillaceae</taxon>
        <taxon>Peribacillus</taxon>
    </lineage>
</organism>
<dbReference type="PANTHER" id="PTHR33744">
    <property type="entry name" value="CARBOHYDRATE DIACID REGULATOR"/>
    <property type="match status" value="1"/>
</dbReference>
<dbReference type="InterPro" id="IPR012914">
    <property type="entry name" value="PucR_dom"/>
</dbReference>
<keyword evidence="4" id="KW-1185">Reference proteome</keyword>
<dbReference type="Gene3D" id="1.10.10.2840">
    <property type="entry name" value="PucR C-terminal helix-turn-helix domain"/>
    <property type="match status" value="1"/>
</dbReference>
<dbReference type="InterPro" id="IPR051448">
    <property type="entry name" value="CdaR-like_regulators"/>
</dbReference>
<dbReference type="InterPro" id="IPR025736">
    <property type="entry name" value="PucR_C-HTH_dom"/>
</dbReference>
<comment type="caution">
    <text evidence="3">The sequence shown here is derived from an EMBL/GenBank/DDBJ whole genome shotgun (WGS) entry which is preliminary data.</text>
</comment>
<evidence type="ECO:0000313" key="4">
    <source>
        <dbReference type="Proteomes" id="UP000262939"/>
    </source>
</evidence>
<gene>
    <name evidence="3" type="ORF">D0466_03190</name>
</gene>
<sequence length="538" mass="63127">MKSFITIEEILRRKYFNTSEMLAGEEGKKRLVKWVHVVESTQITHLLNGNELILTTGLGWKDDETLLLPFIKQLIDTHASGMCIEIGAHVSEIPQEVIKLANNHNFPIILFRQEVPFVEITHDLHSIIINKQYLLISKIESYSQELNKMLLEVNHYDQILKFMQNYLDMQVLILFNNQEYKAIPNIREDTLKQLVERVNQTKNQTDPCACKQSIQILGEPYAELVIYSQQRELNEFDLIILDRTATALAQHFLRDLYVEEKKTAEESTWIRSWLDGENSDEAIRNQLSFSHPRLKLHGAAVCICKLPPVTRKNSAVDRTYFKLLFRTMFEQVGFQIFPTEMQHHLIFILGDKRSPESWKERMADAFDRINNSERTGRKRMSGVAFGVGKYVFNLGDIYKSYKSAKEALVLQDSLTDENKSYFYQDLHMHRILSLIKEHSNLEETVKEYLEPVILYDQQFNGELMVTLKTYLRCNGSKQETSKKLFIVRQTLYHRLEKLEKLLGNDFMKSERRLAIEFMLLAHDYLLSTEKHSLLWYEI</sequence>
<dbReference type="AlphaFoldDB" id="A0A372LF47"/>
<dbReference type="Pfam" id="PF13556">
    <property type="entry name" value="HTH_30"/>
    <property type="match status" value="1"/>
</dbReference>
<protein>
    <submittedName>
        <fullName evidence="3">PucR family transcriptional regulator</fullName>
    </submittedName>
</protein>